<feature type="region of interest" description="Disordered" evidence="1">
    <location>
        <begin position="43"/>
        <end position="77"/>
    </location>
</feature>
<name>A0A5M8PUA6_9LECA</name>
<accession>A0A5M8PUA6</accession>
<proteinExistence type="predicted"/>
<evidence type="ECO:0000313" key="2">
    <source>
        <dbReference type="EMBL" id="KAA6412627.1"/>
    </source>
</evidence>
<comment type="caution">
    <text evidence="2">The sequence shown here is derived from an EMBL/GenBank/DDBJ whole genome shotgun (WGS) entry which is preliminary data.</text>
</comment>
<gene>
    <name evidence="2" type="ORF">FRX48_03619</name>
</gene>
<reference evidence="2 3" key="1">
    <citation type="submission" date="2019-09" db="EMBL/GenBank/DDBJ databases">
        <title>The hologenome of the rock-dwelling lichen Lasallia pustulata.</title>
        <authorList>
            <person name="Greshake Tzovaras B."/>
            <person name="Segers F."/>
            <person name="Bicker A."/>
            <person name="Dal Grande F."/>
            <person name="Otte J."/>
            <person name="Hankeln T."/>
            <person name="Schmitt I."/>
            <person name="Ebersberger I."/>
        </authorList>
    </citation>
    <scope>NUCLEOTIDE SEQUENCE [LARGE SCALE GENOMIC DNA]</scope>
    <source>
        <strain evidence="2">A1-1</strain>
    </source>
</reference>
<organism evidence="2 3">
    <name type="scientific">Lasallia pustulata</name>
    <dbReference type="NCBI Taxonomy" id="136370"/>
    <lineage>
        <taxon>Eukaryota</taxon>
        <taxon>Fungi</taxon>
        <taxon>Dikarya</taxon>
        <taxon>Ascomycota</taxon>
        <taxon>Pezizomycotina</taxon>
        <taxon>Lecanoromycetes</taxon>
        <taxon>OSLEUM clade</taxon>
        <taxon>Umbilicariomycetidae</taxon>
        <taxon>Umbilicariales</taxon>
        <taxon>Umbilicariaceae</taxon>
        <taxon>Lasallia</taxon>
    </lineage>
</organism>
<dbReference type="EMBL" id="VXIT01000005">
    <property type="protein sequence ID" value="KAA6412627.1"/>
    <property type="molecule type" value="Genomic_DNA"/>
</dbReference>
<dbReference type="Proteomes" id="UP000324767">
    <property type="component" value="Unassembled WGS sequence"/>
</dbReference>
<evidence type="ECO:0000313" key="3">
    <source>
        <dbReference type="Proteomes" id="UP000324767"/>
    </source>
</evidence>
<evidence type="ECO:0000256" key="1">
    <source>
        <dbReference type="SAM" id="MobiDB-lite"/>
    </source>
</evidence>
<feature type="compositionally biased region" description="Basic and acidic residues" evidence="1">
    <location>
        <begin position="50"/>
        <end position="68"/>
    </location>
</feature>
<dbReference type="AlphaFoldDB" id="A0A5M8PUA6"/>
<protein>
    <submittedName>
        <fullName evidence="2">Uncharacterized protein</fullName>
    </submittedName>
</protein>
<sequence>MDREWGNAVHIASDTPHQQTAFMLPYIQGLLAFDTAYLGIAPGVGHQRRRDPPQDRQFRLRRAARDRGPPPLGRASVYASANKVHPRPWLSFRGKAFPVLLELKPRG</sequence>